<name>A0ABT8GW55_9BACL</name>
<organism evidence="2 3">
    <name type="scientific">Ureibacillus aquaedulcis</name>
    <dbReference type="NCBI Taxonomy" id="3058421"/>
    <lineage>
        <taxon>Bacteria</taxon>
        <taxon>Bacillati</taxon>
        <taxon>Bacillota</taxon>
        <taxon>Bacilli</taxon>
        <taxon>Bacillales</taxon>
        <taxon>Caryophanaceae</taxon>
        <taxon>Ureibacillus</taxon>
    </lineage>
</organism>
<evidence type="ECO:0000313" key="2">
    <source>
        <dbReference type="EMBL" id="MDN4495619.1"/>
    </source>
</evidence>
<dbReference type="Proteomes" id="UP001172743">
    <property type="component" value="Unassembled WGS sequence"/>
</dbReference>
<evidence type="ECO:0000313" key="3">
    <source>
        <dbReference type="Proteomes" id="UP001172743"/>
    </source>
</evidence>
<comment type="caution">
    <text evidence="2">The sequence shown here is derived from an EMBL/GenBank/DDBJ whole genome shotgun (WGS) entry which is preliminary data.</text>
</comment>
<feature type="region of interest" description="Disordered" evidence="1">
    <location>
        <begin position="1"/>
        <end position="24"/>
    </location>
</feature>
<feature type="compositionally biased region" description="Basic and acidic residues" evidence="1">
    <location>
        <begin position="1"/>
        <end position="13"/>
    </location>
</feature>
<dbReference type="EMBL" id="JAUHTQ010000029">
    <property type="protein sequence ID" value="MDN4495619.1"/>
    <property type="molecule type" value="Genomic_DNA"/>
</dbReference>
<gene>
    <name evidence="2" type="ORF">QYB95_18935</name>
</gene>
<protein>
    <recommendedName>
        <fullName evidence="4">YfhD family protein</fullName>
    </recommendedName>
</protein>
<evidence type="ECO:0000256" key="1">
    <source>
        <dbReference type="SAM" id="MobiDB-lite"/>
    </source>
</evidence>
<accession>A0ABT8GW55</accession>
<proteinExistence type="predicted"/>
<dbReference type="RefSeq" id="WP_301139929.1">
    <property type="nucleotide sequence ID" value="NZ_JAUHTQ010000029.1"/>
</dbReference>
<sequence length="56" mass="6984">MDKKQNQNNKNEEFAEDLNLDQNREREIDLNRHRNREEFAEDLNFNRNQINHNRES</sequence>
<reference evidence="2" key="1">
    <citation type="submission" date="2023-07" db="EMBL/GenBank/DDBJ databases">
        <title>Ureibacillus sp. isolated from freshwater well.</title>
        <authorList>
            <person name="Kirdat K."/>
            <person name="Bhatt A."/>
            <person name="Teware R."/>
            <person name="Bhavsar Y."/>
            <person name="Yadav A."/>
        </authorList>
    </citation>
    <scope>NUCLEOTIDE SEQUENCE</scope>
    <source>
        <strain evidence="2">BA0131</strain>
    </source>
</reference>
<evidence type="ECO:0008006" key="4">
    <source>
        <dbReference type="Google" id="ProtNLM"/>
    </source>
</evidence>
<keyword evidence="3" id="KW-1185">Reference proteome</keyword>